<evidence type="ECO:0000256" key="3">
    <source>
        <dbReference type="ARBA" id="ARBA00022723"/>
    </source>
</evidence>
<dbReference type="PIRSF" id="PIRSF005902">
    <property type="entry name" value="DNase_TatD"/>
    <property type="match status" value="1"/>
</dbReference>
<keyword evidence="1" id="KW-0963">Cytoplasm</keyword>
<dbReference type="Pfam" id="PF01026">
    <property type="entry name" value="TatD_DNase"/>
    <property type="match status" value="1"/>
</dbReference>
<keyword evidence="6" id="KW-0460">Magnesium</keyword>
<proteinExistence type="predicted"/>
<dbReference type="FunFam" id="3.20.20.140:FF:000018">
    <property type="entry name" value="3'-5' ssDNA/RNA exonuclease TatD"/>
    <property type="match status" value="1"/>
</dbReference>
<dbReference type="InterPro" id="IPR001130">
    <property type="entry name" value="TatD-like"/>
</dbReference>
<evidence type="ECO:0000256" key="4">
    <source>
        <dbReference type="ARBA" id="ARBA00022801"/>
    </source>
</evidence>
<dbReference type="InterPro" id="IPR032466">
    <property type="entry name" value="Metal_Hydrolase"/>
</dbReference>
<sequence length="271" mass="30428">MITDMNKFIDIGVNLTGSSFKKDVSQVIERAQQAGVEQLIVTGTDIERSEQAINLSQQYESVCYSTVGLHPHHASDYSNDTGSELREMLGHKQVVAVGECGLDFNRNFSSRKEQVRAFEAQIEIAIDLQKPLFLHQRDAHDDLVAIIKSCRKDLTRIVAHCFTGTIEEVSDYNLLDIHIGVTGWICDERRGQSLQQAVKQIPLDRIMLETDAPYLLPRNLKTKPDKKNRNEPCFLPHIASAVAKHMKVEETQLVAAAIDNSQSFFGIKPLV</sequence>
<dbReference type="PROSITE" id="PS01091">
    <property type="entry name" value="TATD_3"/>
    <property type="match status" value="1"/>
</dbReference>
<evidence type="ECO:0000256" key="1">
    <source>
        <dbReference type="ARBA" id="ARBA00022490"/>
    </source>
</evidence>
<dbReference type="Gene3D" id="3.20.20.140">
    <property type="entry name" value="Metal-dependent hydrolases"/>
    <property type="match status" value="1"/>
</dbReference>
<dbReference type="GO" id="GO:0046872">
    <property type="term" value="F:metal ion binding"/>
    <property type="evidence" value="ECO:0007669"/>
    <property type="project" value="UniProtKB-KW"/>
</dbReference>
<evidence type="ECO:0000313" key="7">
    <source>
        <dbReference type="EMBL" id="VAW50310.1"/>
    </source>
</evidence>
<dbReference type="PROSITE" id="PS01090">
    <property type="entry name" value="TATD_2"/>
    <property type="match status" value="1"/>
</dbReference>
<accession>A0A3B0WD30</accession>
<dbReference type="SUPFAM" id="SSF51556">
    <property type="entry name" value="Metallo-dependent hydrolases"/>
    <property type="match status" value="1"/>
</dbReference>
<dbReference type="EMBL" id="UOFE01000002">
    <property type="protein sequence ID" value="VAW50310.1"/>
    <property type="molecule type" value="Genomic_DNA"/>
</dbReference>
<dbReference type="PANTHER" id="PTHR10060">
    <property type="entry name" value="TATD FAMILY DEOXYRIBONUCLEASE"/>
    <property type="match status" value="1"/>
</dbReference>
<keyword evidence="2" id="KW-0540">Nuclease</keyword>
<dbReference type="PANTHER" id="PTHR10060:SF15">
    <property type="entry name" value="DEOXYRIBONUCLEASE TATDN1"/>
    <property type="match status" value="1"/>
</dbReference>
<dbReference type="InterPro" id="IPR050891">
    <property type="entry name" value="TatD-type_Hydrolase"/>
</dbReference>
<gene>
    <name evidence="7" type="ORF">MNBD_GAMMA05-1341</name>
</gene>
<keyword evidence="3" id="KW-0479">Metal-binding</keyword>
<evidence type="ECO:0000256" key="5">
    <source>
        <dbReference type="ARBA" id="ARBA00022839"/>
    </source>
</evidence>
<protein>
    <submittedName>
        <fullName evidence="7">Deoxyribonuclease TatD</fullName>
    </submittedName>
</protein>
<organism evidence="7">
    <name type="scientific">hydrothermal vent metagenome</name>
    <dbReference type="NCBI Taxonomy" id="652676"/>
    <lineage>
        <taxon>unclassified sequences</taxon>
        <taxon>metagenomes</taxon>
        <taxon>ecological metagenomes</taxon>
    </lineage>
</organism>
<evidence type="ECO:0000256" key="2">
    <source>
        <dbReference type="ARBA" id="ARBA00022722"/>
    </source>
</evidence>
<dbReference type="CDD" id="cd01310">
    <property type="entry name" value="TatD_DNAse"/>
    <property type="match status" value="1"/>
</dbReference>
<dbReference type="GO" id="GO:0004527">
    <property type="term" value="F:exonuclease activity"/>
    <property type="evidence" value="ECO:0007669"/>
    <property type="project" value="UniProtKB-KW"/>
</dbReference>
<evidence type="ECO:0000256" key="6">
    <source>
        <dbReference type="ARBA" id="ARBA00022842"/>
    </source>
</evidence>
<dbReference type="AlphaFoldDB" id="A0A3B0WD30"/>
<name>A0A3B0WD30_9ZZZZ</name>
<dbReference type="InterPro" id="IPR018228">
    <property type="entry name" value="DNase_TatD-rel_CS"/>
</dbReference>
<keyword evidence="4" id="KW-0378">Hydrolase</keyword>
<reference evidence="7" key="1">
    <citation type="submission" date="2018-06" db="EMBL/GenBank/DDBJ databases">
        <authorList>
            <person name="Zhirakovskaya E."/>
        </authorList>
    </citation>
    <scope>NUCLEOTIDE SEQUENCE</scope>
</reference>
<keyword evidence="5" id="KW-0269">Exonuclease</keyword>